<gene>
    <name evidence="1" type="ORF">NITLEN_90052</name>
</gene>
<evidence type="ECO:0000313" key="2">
    <source>
        <dbReference type="Proteomes" id="UP000248168"/>
    </source>
</evidence>
<protein>
    <submittedName>
        <fullName evidence="1">Uncharacterized protein</fullName>
    </submittedName>
</protein>
<name>A0A330LBX2_9BACT</name>
<sequence>MTLQTYPLDFGQLLTESIHDTRIQLAHSVRNRLIRGPLCRSAPEQAAVCRALPPNLPQHDRTTNDSPGR</sequence>
<dbReference type="Proteomes" id="UP000248168">
    <property type="component" value="Unassembled WGS sequence"/>
</dbReference>
<proteinExistence type="predicted"/>
<reference evidence="2" key="1">
    <citation type="submission" date="2018-04" db="EMBL/GenBank/DDBJ databases">
        <authorList>
            <person name="Lucker S."/>
            <person name="Sakoula D."/>
        </authorList>
    </citation>
    <scope>NUCLEOTIDE SEQUENCE [LARGE SCALE GENOMIC DNA]</scope>
</reference>
<keyword evidence="2" id="KW-1185">Reference proteome</keyword>
<accession>A0A330LBX2</accession>
<evidence type="ECO:0000313" key="1">
    <source>
        <dbReference type="EMBL" id="SPP66797.1"/>
    </source>
</evidence>
<dbReference type="EMBL" id="OUNR01000022">
    <property type="protein sequence ID" value="SPP66797.1"/>
    <property type="molecule type" value="Genomic_DNA"/>
</dbReference>
<organism evidence="1 2">
    <name type="scientific">Nitrospira lenta</name>
    <dbReference type="NCBI Taxonomy" id="1436998"/>
    <lineage>
        <taxon>Bacteria</taxon>
        <taxon>Pseudomonadati</taxon>
        <taxon>Nitrospirota</taxon>
        <taxon>Nitrospiria</taxon>
        <taxon>Nitrospirales</taxon>
        <taxon>Nitrospiraceae</taxon>
        <taxon>Nitrospira</taxon>
    </lineage>
</organism>
<dbReference type="AlphaFoldDB" id="A0A330LBX2"/>
<dbReference type="InParanoid" id="A0A330LBX2"/>